<reference evidence="1" key="1">
    <citation type="submission" date="2022-04" db="EMBL/GenBank/DDBJ databases">
        <title>Genome of the entomopathogenic fungus Entomophthora muscae.</title>
        <authorList>
            <person name="Elya C."/>
            <person name="Lovett B.R."/>
            <person name="Lee E."/>
            <person name="Macias A.M."/>
            <person name="Hajek A.E."/>
            <person name="De Bivort B.L."/>
            <person name="Kasson M.T."/>
            <person name="De Fine Licht H.H."/>
            <person name="Stajich J.E."/>
        </authorList>
    </citation>
    <scope>NUCLEOTIDE SEQUENCE</scope>
    <source>
        <strain evidence="1">Berkeley</strain>
    </source>
</reference>
<protein>
    <submittedName>
        <fullName evidence="1">Uncharacterized protein</fullName>
    </submittedName>
</protein>
<comment type="caution">
    <text evidence="1">The sequence shown here is derived from an EMBL/GenBank/DDBJ whole genome shotgun (WGS) entry which is preliminary data.</text>
</comment>
<gene>
    <name evidence="1" type="ORF">DSO57_1010375</name>
</gene>
<dbReference type="EMBL" id="QTSX02000034">
    <property type="protein sequence ID" value="KAJ9089672.1"/>
    <property type="molecule type" value="Genomic_DNA"/>
</dbReference>
<accession>A0ACC2UTJ5</accession>
<organism evidence="1 2">
    <name type="scientific">Entomophthora muscae</name>
    <dbReference type="NCBI Taxonomy" id="34485"/>
    <lineage>
        <taxon>Eukaryota</taxon>
        <taxon>Fungi</taxon>
        <taxon>Fungi incertae sedis</taxon>
        <taxon>Zoopagomycota</taxon>
        <taxon>Entomophthoromycotina</taxon>
        <taxon>Entomophthoromycetes</taxon>
        <taxon>Entomophthorales</taxon>
        <taxon>Entomophthoraceae</taxon>
        <taxon>Entomophthora</taxon>
    </lineage>
</organism>
<dbReference type="Proteomes" id="UP001165960">
    <property type="component" value="Unassembled WGS sequence"/>
</dbReference>
<proteinExistence type="predicted"/>
<evidence type="ECO:0000313" key="2">
    <source>
        <dbReference type="Proteomes" id="UP001165960"/>
    </source>
</evidence>
<sequence length="211" mass="23656">MTTKPRRPPPFLQDALLAIYACFLCQEGPENLEDAYDCILTQYQDCVEDEPDENEQEKPEWNPFCKNKTIKEVKFESSSLLEEIAVLKSFLVQHTLGCPPTCYNCQKLGHVAAKCPVKQCGYCGVENEHTSNKCPAHLAHVKPKIADSMFVELMAVEKCNTTSPVQSTNKHPCLVSPIIKKVKRMLSSCTPLDPKRTHIQEPTPTRAPSPV</sequence>
<keyword evidence="2" id="KW-1185">Reference proteome</keyword>
<evidence type="ECO:0000313" key="1">
    <source>
        <dbReference type="EMBL" id="KAJ9089672.1"/>
    </source>
</evidence>
<name>A0ACC2UTJ5_9FUNG</name>